<dbReference type="SMART" id="SM00332">
    <property type="entry name" value="PP2Cc"/>
    <property type="match status" value="1"/>
</dbReference>
<evidence type="ECO:0000313" key="2">
    <source>
        <dbReference type="EMBL" id="HEB95763.1"/>
    </source>
</evidence>
<reference evidence="2" key="1">
    <citation type="journal article" date="2020" name="mSystems">
        <title>Genome- and Community-Level Interaction Insights into Carbon Utilization and Element Cycling Functions of Hydrothermarchaeota in Hydrothermal Sediment.</title>
        <authorList>
            <person name="Zhou Z."/>
            <person name="Liu Y."/>
            <person name="Xu W."/>
            <person name="Pan J."/>
            <person name="Luo Z.H."/>
            <person name="Li M."/>
        </authorList>
    </citation>
    <scope>NUCLEOTIDE SEQUENCE [LARGE SCALE GENOMIC DNA]</scope>
    <source>
        <strain evidence="2">HyVt-443</strain>
    </source>
</reference>
<evidence type="ECO:0000259" key="1">
    <source>
        <dbReference type="PROSITE" id="PS51746"/>
    </source>
</evidence>
<dbReference type="GO" id="GO:0004722">
    <property type="term" value="F:protein serine/threonine phosphatase activity"/>
    <property type="evidence" value="ECO:0007669"/>
    <property type="project" value="InterPro"/>
</dbReference>
<protein>
    <submittedName>
        <fullName evidence="2">Serine/threonine-protein phosphatase</fullName>
    </submittedName>
</protein>
<comment type="caution">
    <text evidence="2">The sequence shown here is derived from an EMBL/GenBank/DDBJ whole genome shotgun (WGS) entry which is preliminary data.</text>
</comment>
<gene>
    <name evidence="2" type="ORF">ENI96_04950</name>
</gene>
<dbReference type="InterPro" id="IPR015655">
    <property type="entry name" value="PP2C"/>
</dbReference>
<dbReference type="Proteomes" id="UP000886251">
    <property type="component" value="Unassembled WGS sequence"/>
</dbReference>
<dbReference type="AlphaFoldDB" id="A0A831W4R0"/>
<accession>A0A831W4R0</accession>
<dbReference type="InterPro" id="IPR001932">
    <property type="entry name" value="PPM-type_phosphatase-like_dom"/>
</dbReference>
<proteinExistence type="predicted"/>
<organism evidence="2">
    <name type="scientific">Sedimenticola thiotaurini</name>
    <dbReference type="NCBI Taxonomy" id="1543721"/>
    <lineage>
        <taxon>Bacteria</taxon>
        <taxon>Pseudomonadati</taxon>
        <taxon>Pseudomonadota</taxon>
        <taxon>Gammaproteobacteria</taxon>
        <taxon>Chromatiales</taxon>
        <taxon>Sedimenticolaceae</taxon>
        <taxon>Sedimenticola</taxon>
    </lineage>
</organism>
<name>A0A831W4R0_9GAMM</name>
<dbReference type="Gene3D" id="3.60.40.10">
    <property type="entry name" value="PPM-type phosphatase domain"/>
    <property type="match status" value="1"/>
</dbReference>
<dbReference type="EMBL" id="DRKP01000056">
    <property type="protein sequence ID" value="HEB95763.1"/>
    <property type="molecule type" value="Genomic_DNA"/>
</dbReference>
<dbReference type="Pfam" id="PF13672">
    <property type="entry name" value="PP2C_2"/>
    <property type="match status" value="1"/>
</dbReference>
<sequence>MPIRVASFSHCGRVREINEDAVSTLPEQGVVILADGMGGYNAGEVASRLAADTIGDHLRRALPHVNGASVLAPAVAAANRALLRAVEQAPDLQGMATTVVAGLFRDGRLDYAHVGDSRIYRFRDGRLQQLTRDHSMIQELVDQGLFDSVEEARAAGVKNNVLMRGLGIEPEVEVDEGTVPAQADDLFLFCSDGLSNMVGDDEMQETLARLAGDLEQAGAELQRRALEHGGLDNVSLVLARPATAQRGTRR</sequence>
<dbReference type="InterPro" id="IPR036457">
    <property type="entry name" value="PPM-type-like_dom_sf"/>
</dbReference>
<feature type="domain" description="PPM-type phosphatase" evidence="1">
    <location>
        <begin position="4"/>
        <end position="241"/>
    </location>
</feature>
<dbReference type="SUPFAM" id="SSF81606">
    <property type="entry name" value="PP2C-like"/>
    <property type="match status" value="1"/>
</dbReference>
<dbReference type="SMART" id="SM00331">
    <property type="entry name" value="PP2C_SIG"/>
    <property type="match status" value="1"/>
</dbReference>
<dbReference type="PROSITE" id="PS51746">
    <property type="entry name" value="PPM_2"/>
    <property type="match status" value="1"/>
</dbReference>
<dbReference type="CDD" id="cd00143">
    <property type="entry name" value="PP2Cc"/>
    <property type="match status" value="1"/>
</dbReference>
<dbReference type="PANTHER" id="PTHR47992">
    <property type="entry name" value="PROTEIN PHOSPHATASE"/>
    <property type="match status" value="1"/>
</dbReference>